<dbReference type="STRING" id="1182545.A0A072PGD6"/>
<dbReference type="GeneID" id="25278569"/>
<accession>A0A072PGD6</accession>
<comment type="caution">
    <text evidence="1">The sequence shown here is derived from an EMBL/GenBank/DDBJ whole genome shotgun (WGS) entry which is preliminary data.</text>
</comment>
<dbReference type="VEuPathDB" id="FungiDB:A1O9_03635"/>
<reference evidence="1 2" key="1">
    <citation type="submission" date="2013-03" db="EMBL/GenBank/DDBJ databases">
        <title>The Genome Sequence of Exophiala aquamarina CBS 119918.</title>
        <authorList>
            <consortium name="The Broad Institute Genomics Platform"/>
            <person name="Cuomo C."/>
            <person name="de Hoog S."/>
            <person name="Gorbushina A."/>
            <person name="Walker B."/>
            <person name="Young S.K."/>
            <person name="Zeng Q."/>
            <person name="Gargeya S."/>
            <person name="Fitzgerald M."/>
            <person name="Haas B."/>
            <person name="Abouelleil A."/>
            <person name="Allen A.W."/>
            <person name="Alvarado L."/>
            <person name="Arachchi H.M."/>
            <person name="Berlin A.M."/>
            <person name="Chapman S.B."/>
            <person name="Gainer-Dewar J."/>
            <person name="Goldberg J."/>
            <person name="Griggs A."/>
            <person name="Gujja S."/>
            <person name="Hansen M."/>
            <person name="Howarth C."/>
            <person name="Imamovic A."/>
            <person name="Ireland A."/>
            <person name="Larimer J."/>
            <person name="McCowan C."/>
            <person name="Murphy C."/>
            <person name="Pearson M."/>
            <person name="Poon T.W."/>
            <person name="Priest M."/>
            <person name="Roberts A."/>
            <person name="Saif S."/>
            <person name="Shea T."/>
            <person name="Sisk P."/>
            <person name="Sykes S."/>
            <person name="Wortman J."/>
            <person name="Nusbaum C."/>
            <person name="Birren B."/>
        </authorList>
    </citation>
    <scope>NUCLEOTIDE SEQUENCE [LARGE SCALE GENOMIC DNA]</scope>
    <source>
        <strain evidence="1 2">CBS 119918</strain>
    </source>
</reference>
<sequence>MPDDVQASGHPLIGVISWGKANLSGRGLDGDMANLIGDLEVHRVVADHHRQVGLLRLSQEVPYDFDFYHQALKVLTESMIIAYKSHSNWLRKLPKCSKINKHFIAQPQDSDRIRRRRGYSTSLLLLERSAFLTVGFRLLESVFENTFLCLDPICRLPDGAHAPRQYNCAVVQKMLERGFWYLSKARNNYDEFSQASNRMAIRNAWLWDGGRGQARPWLPLLFARSD</sequence>
<dbReference type="RefSeq" id="XP_013261382.1">
    <property type="nucleotide sequence ID" value="XM_013405928.1"/>
</dbReference>
<keyword evidence="2" id="KW-1185">Reference proteome</keyword>
<protein>
    <submittedName>
        <fullName evidence="1">Uncharacterized protein</fullName>
    </submittedName>
</protein>
<dbReference type="Proteomes" id="UP000027920">
    <property type="component" value="Unassembled WGS sequence"/>
</dbReference>
<name>A0A072PGD6_9EURO</name>
<dbReference type="EMBL" id="AMGV01000003">
    <property type="protein sequence ID" value="KEF58792.1"/>
    <property type="molecule type" value="Genomic_DNA"/>
</dbReference>
<evidence type="ECO:0000313" key="2">
    <source>
        <dbReference type="Proteomes" id="UP000027920"/>
    </source>
</evidence>
<organism evidence="1 2">
    <name type="scientific">Exophiala aquamarina CBS 119918</name>
    <dbReference type="NCBI Taxonomy" id="1182545"/>
    <lineage>
        <taxon>Eukaryota</taxon>
        <taxon>Fungi</taxon>
        <taxon>Dikarya</taxon>
        <taxon>Ascomycota</taxon>
        <taxon>Pezizomycotina</taxon>
        <taxon>Eurotiomycetes</taxon>
        <taxon>Chaetothyriomycetidae</taxon>
        <taxon>Chaetothyriales</taxon>
        <taxon>Herpotrichiellaceae</taxon>
        <taxon>Exophiala</taxon>
    </lineage>
</organism>
<evidence type="ECO:0000313" key="1">
    <source>
        <dbReference type="EMBL" id="KEF58792.1"/>
    </source>
</evidence>
<feature type="non-terminal residue" evidence="1">
    <location>
        <position position="226"/>
    </location>
</feature>
<proteinExistence type="predicted"/>
<gene>
    <name evidence="1" type="ORF">A1O9_03635</name>
</gene>
<dbReference type="AlphaFoldDB" id="A0A072PGD6"/>
<dbReference type="HOGENOM" id="CLU_101049_0_0_1"/>